<sequence length="68" mass="7112">MKRLKCRLQQVVLTEVAAYLLDVKCSWLSSQRQASSNAAGAAADRTSACVSGHFTPGCKGCSCCAGSE</sequence>
<organism evidence="1 2">
    <name type="scientific">Amblyomma americanum</name>
    <name type="common">Lone star tick</name>
    <dbReference type="NCBI Taxonomy" id="6943"/>
    <lineage>
        <taxon>Eukaryota</taxon>
        <taxon>Metazoa</taxon>
        <taxon>Ecdysozoa</taxon>
        <taxon>Arthropoda</taxon>
        <taxon>Chelicerata</taxon>
        <taxon>Arachnida</taxon>
        <taxon>Acari</taxon>
        <taxon>Parasitiformes</taxon>
        <taxon>Ixodida</taxon>
        <taxon>Ixodoidea</taxon>
        <taxon>Ixodidae</taxon>
        <taxon>Amblyomminae</taxon>
        <taxon>Amblyomma</taxon>
    </lineage>
</organism>
<dbReference type="EMBL" id="JARKHS020000574">
    <property type="protein sequence ID" value="KAK8788664.1"/>
    <property type="molecule type" value="Genomic_DNA"/>
</dbReference>
<accession>A0AAQ4FN19</accession>
<comment type="caution">
    <text evidence="1">The sequence shown here is derived from an EMBL/GenBank/DDBJ whole genome shotgun (WGS) entry which is preliminary data.</text>
</comment>
<evidence type="ECO:0000313" key="1">
    <source>
        <dbReference type="EMBL" id="KAK8788664.1"/>
    </source>
</evidence>
<dbReference type="AlphaFoldDB" id="A0AAQ4FN19"/>
<gene>
    <name evidence="1" type="ORF">V5799_021563</name>
</gene>
<proteinExistence type="predicted"/>
<evidence type="ECO:0000313" key="2">
    <source>
        <dbReference type="Proteomes" id="UP001321473"/>
    </source>
</evidence>
<reference evidence="1 2" key="1">
    <citation type="journal article" date="2023" name="Arcadia Sci">
        <title>De novo assembly of a long-read Amblyomma americanum tick genome.</title>
        <authorList>
            <person name="Chou S."/>
            <person name="Poskanzer K.E."/>
            <person name="Rollins M."/>
            <person name="Thuy-Boun P.S."/>
        </authorList>
    </citation>
    <scope>NUCLEOTIDE SEQUENCE [LARGE SCALE GENOMIC DNA]</scope>
    <source>
        <strain evidence="1">F_SG_1</strain>
        <tissue evidence="1">Salivary glands</tissue>
    </source>
</reference>
<name>A0AAQ4FN19_AMBAM</name>
<protein>
    <submittedName>
        <fullName evidence="1">Uncharacterized protein</fullName>
    </submittedName>
</protein>
<dbReference type="Proteomes" id="UP001321473">
    <property type="component" value="Unassembled WGS sequence"/>
</dbReference>
<keyword evidence="2" id="KW-1185">Reference proteome</keyword>